<dbReference type="RefSeq" id="WP_154790098.1">
    <property type="nucleotide sequence ID" value="NZ_WMBB01000011.1"/>
</dbReference>
<dbReference type="AlphaFoldDB" id="A0A6I3L1F6"/>
<sequence>MLAVFGLALLDAGWLLATPVLTSLGIIALAVAVIRWLLGTPARYLAHPRY</sequence>
<gene>
    <name evidence="1" type="ORF">GLP40_23110</name>
</gene>
<dbReference type="Proteomes" id="UP000432464">
    <property type="component" value="Unassembled WGS sequence"/>
</dbReference>
<accession>A0A6I3L1F6</accession>
<evidence type="ECO:0000313" key="2">
    <source>
        <dbReference type="Proteomes" id="UP000432464"/>
    </source>
</evidence>
<keyword evidence="2" id="KW-1185">Reference proteome</keyword>
<reference evidence="1 2" key="1">
    <citation type="submission" date="2019-11" db="EMBL/GenBank/DDBJ databases">
        <title>Nocardia sp. nov. CT2-14 isolated from soil.</title>
        <authorList>
            <person name="Kanchanasin P."/>
            <person name="Tanasupawat S."/>
            <person name="Yuki M."/>
            <person name="Kudo T."/>
        </authorList>
    </citation>
    <scope>NUCLEOTIDE SEQUENCE [LARGE SCALE GENOMIC DNA]</scope>
    <source>
        <strain evidence="1 2">CT2-14</strain>
    </source>
</reference>
<comment type="caution">
    <text evidence="1">The sequence shown here is derived from an EMBL/GenBank/DDBJ whole genome shotgun (WGS) entry which is preliminary data.</text>
</comment>
<dbReference type="EMBL" id="WMBB01000011">
    <property type="protein sequence ID" value="MTE15647.1"/>
    <property type="molecule type" value="Genomic_DNA"/>
</dbReference>
<evidence type="ECO:0000313" key="1">
    <source>
        <dbReference type="EMBL" id="MTE15647.1"/>
    </source>
</evidence>
<name>A0A6I3L1F6_9NOCA</name>
<protein>
    <submittedName>
        <fullName evidence="1">Uncharacterized protein</fullName>
    </submittedName>
</protein>
<proteinExistence type="predicted"/>
<organism evidence="1 2">
    <name type="scientific">Nocardia aurantiaca</name>
    <dbReference type="NCBI Taxonomy" id="2675850"/>
    <lineage>
        <taxon>Bacteria</taxon>
        <taxon>Bacillati</taxon>
        <taxon>Actinomycetota</taxon>
        <taxon>Actinomycetes</taxon>
        <taxon>Mycobacteriales</taxon>
        <taxon>Nocardiaceae</taxon>
        <taxon>Nocardia</taxon>
    </lineage>
</organism>